<protein>
    <submittedName>
        <fullName evidence="3">Uncharacterized protein</fullName>
    </submittedName>
</protein>
<proteinExistence type="predicted"/>
<keyword evidence="2" id="KW-1133">Transmembrane helix</keyword>
<keyword evidence="1" id="KW-0175">Coiled coil</keyword>
<keyword evidence="2" id="KW-0812">Transmembrane</keyword>
<keyword evidence="2" id="KW-0472">Membrane</keyword>
<organism evidence="3 4">
    <name type="scientific">Pseudoalteromonas luteoviolacea</name>
    <dbReference type="NCBI Taxonomy" id="43657"/>
    <lineage>
        <taxon>Bacteria</taxon>
        <taxon>Pseudomonadati</taxon>
        <taxon>Pseudomonadota</taxon>
        <taxon>Gammaproteobacteria</taxon>
        <taxon>Alteromonadales</taxon>
        <taxon>Pseudoalteromonadaceae</taxon>
        <taxon>Pseudoalteromonas</taxon>
    </lineage>
</organism>
<sequence>MQSKILNQQIDNLSDLAFGSKSRKSTEQVTIVAALILSAASFATTYMGLNEFTANATLAALISFGMQGMMFTSSMLIADFLAENRLHKGFLSIYLITMATSVFFSFISLYSVIYQGEERQKREDIYFNTKVNEIKGNIKNDLNGTTPKGVDDYEKWKLGILDEANNLREKTESHKNKLLSEINNTRTKAILEEEKGSYVLDRNGNAIHTGSGYGYRTQQFELKLAELESKNKQLDSELQKQALALDTLKNHMIQFELEMSDMTLLTLLSNQCSIATKNSPNCSVSDLQVYQYIKQAKKASEDFNEACGFEGDISKNEAMKLMIKCISFSNITEEKKQSYTDELNETYINNNENTHKFITSMQGIINQDLLAFSALAIAIFIDFLILLCAFIRAKPTSFLNIENDDLDDMKEVAMECVLSCDHSALNTDSQNIARLKTILRILKFSLDISEKGYCGYILVSEVDEYTLHKELGLFFSLKLARPLKNKTIIGFRTRAILWMCSQIVAESRSDESKENVKHDTNIFTQFGRSA</sequence>
<feature type="transmembrane region" description="Helical" evidence="2">
    <location>
        <begin position="369"/>
        <end position="391"/>
    </location>
</feature>
<evidence type="ECO:0000256" key="2">
    <source>
        <dbReference type="SAM" id="Phobius"/>
    </source>
</evidence>
<dbReference type="EMBL" id="JWIC01000003">
    <property type="protein sequence ID" value="KID58811.1"/>
    <property type="molecule type" value="Genomic_DNA"/>
</dbReference>
<evidence type="ECO:0000313" key="3">
    <source>
        <dbReference type="EMBL" id="KID58811.1"/>
    </source>
</evidence>
<feature type="transmembrane region" description="Helical" evidence="2">
    <location>
        <begin position="90"/>
        <end position="113"/>
    </location>
</feature>
<feature type="transmembrane region" description="Helical" evidence="2">
    <location>
        <begin position="55"/>
        <end position="78"/>
    </location>
</feature>
<gene>
    <name evidence="3" type="ORF">JF50_02850</name>
</gene>
<dbReference type="RefSeq" id="WP_039607980.1">
    <property type="nucleotide sequence ID" value="NZ_JWIC01000003.1"/>
</dbReference>
<evidence type="ECO:0000313" key="4">
    <source>
        <dbReference type="Proteomes" id="UP000031327"/>
    </source>
</evidence>
<dbReference type="Proteomes" id="UP000031327">
    <property type="component" value="Unassembled WGS sequence"/>
</dbReference>
<accession>A0A0C1QDT6</accession>
<name>A0A0C1QDT6_9GAMM</name>
<reference evidence="3 4" key="1">
    <citation type="submission" date="2014-12" db="EMBL/GenBank/DDBJ databases">
        <title>Draft Genome Sequence of Pseudoalteromonas luteoviolacea HI1.</title>
        <authorList>
            <person name="Asahina A.Y."/>
            <person name="Hadfield M.G."/>
        </authorList>
    </citation>
    <scope>NUCLEOTIDE SEQUENCE [LARGE SCALE GENOMIC DNA]</scope>
    <source>
        <strain evidence="3 4">HI1</strain>
    </source>
</reference>
<comment type="caution">
    <text evidence="3">The sequence shown here is derived from an EMBL/GenBank/DDBJ whole genome shotgun (WGS) entry which is preliminary data.</text>
</comment>
<feature type="transmembrane region" description="Helical" evidence="2">
    <location>
        <begin position="29"/>
        <end position="49"/>
    </location>
</feature>
<feature type="coiled-coil region" evidence="1">
    <location>
        <begin position="217"/>
        <end position="251"/>
    </location>
</feature>
<evidence type="ECO:0000256" key="1">
    <source>
        <dbReference type="SAM" id="Coils"/>
    </source>
</evidence>
<dbReference type="AlphaFoldDB" id="A0A0C1QDT6"/>